<dbReference type="EMBL" id="JADINE010000015">
    <property type="protein sequence ID" value="MBO8407027.1"/>
    <property type="molecule type" value="Genomic_DNA"/>
</dbReference>
<gene>
    <name evidence="1" type="ORF">IAC77_01030</name>
</gene>
<dbReference type="AlphaFoldDB" id="A0A940IBH8"/>
<accession>A0A940IBH8</accession>
<comment type="caution">
    <text evidence="1">The sequence shown here is derived from an EMBL/GenBank/DDBJ whole genome shotgun (WGS) entry which is preliminary data.</text>
</comment>
<proteinExistence type="predicted"/>
<organism evidence="1 2">
    <name type="scientific">Candidatus Enterousia excrementavium</name>
    <dbReference type="NCBI Taxonomy" id="2840789"/>
    <lineage>
        <taxon>Bacteria</taxon>
        <taxon>Pseudomonadati</taxon>
        <taxon>Pseudomonadota</taxon>
        <taxon>Alphaproteobacteria</taxon>
        <taxon>Candidatus Enterousia</taxon>
    </lineage>
</organism>
<evidence type="ECO:0000313" key="2">
    <source>
        <dbReference type="Proteomes" id="UP000721442"/>
    </source>
</evidence>
<evidence type="ECO:0000313" key="1">
    <source>
        <dbReference type="EMBL" id="MBO8407027.1"/>
    </source>
</evidence>
<sequence>NIKRGLTPEQALTDKLHDIEANTFGREQAKKYPDKDVHELLKKYWVKDETGQIAK</sequence>
<name>A0A940IBH8_9PROT</name>
<reference evidence="1" key="2">
    <citation type="journal article" date="2021" name="PeerJ">
        <title>Extensive microbial diversity within the chicken gut microbiome revealed by metagenomics and culture.</title>
        <authorList>
            <person name="Gilroy R."/>
            <person name="Ravi A."/>
            <person name="Getino M."/>
            <person name="Pursley I."/>
            <person name="Horton D.L."/>
            <person name="Alikhan N.F."/>
            <person name="Baker D."/>
            <person name="Gharbi K."/>
            <person name="Hall N."/>
            <person name="Watson M."/>
            <person name="Adriaenssens E.M."/>
            <person name="Foster-Nyarko E."/>
            <person name="Jarju S."/>
            <person name="Secka A."/>
            <person name="Antonio M."/>
            <person name="Oren A."/>
            <person name="Chaudhuri R.R."/>
            <person name="La Ragione R."/>
            <person name="Hildebrand F."/>
            <person name="Pallen M.J."/>
        </authorList>
    </citation>
    <scope>NUCLEOTIDE SEQUENCE</scope>
    <source>
        <strain evidence="1">B1-16210</strain>
    </source>
</reference>
<protein>
    <submittedName>
        <fullName evidence="1">Uncharacterized protein</fullName>
    </submittedName>
</protein>
<dbReference type="Proteomes" id="UP000721442">
    <property type="component" value="Unassembled WGS sequence"/>
</dbReference>
<feature type="non-terminal residue" evidence="1">
    <location>
        <position position="1"/>
    </location>
</feature>
<reference evidence="1" key="1">
    <citation type="submission" date="2020-10" db="EMBL/GenBank/DDBJ databases">
        <authorList>
            <person name="Gilroy R."/>
        </authorList>
    </citation>
    <scope>NUCLEOTIDE SEQUENCE</scope>
    <source>
        <strain evidence="1">B1-16210</strain>
    </source>
</reference>